<evidence type="ECO:0000313" key="4">
    <source>
        <dbReference type="EnsemblMetazoa" id="ADIR004510-PA"/>
    </source>
</evidence>
<feature type="domain" description="Peptidase S1" evidence="3">
    <location>
        <begin position="4"/>
        <end position="213"/>
    </location>
</feature>
<dbReference type="InterPro" id="IPR043504">
    <property type="entry name" value="Peptidase_S1_PA_chymotrypsin"/>
</dbReference>
<dbReference type="SMART" id="SM00020">
    <property type="entry name" value="Tryp_SPc"/>
    <property type="match status" value="1"/>
</dbReference>
<dbReference type="GO" id="GO:0004252">
    <property type="term" value="F:serine-type endopeptidase activity"/>
    <property type="evidence" value="ECO:0007669"/>
    <property type="project" value="InterPro"/>
</dbReference>
<reference evidence="4" key="2">
    <citation type="submission" date="2020-05" db="UniProtKB">
        <authorList>
            <consortium name="EnsemblMetazoa"/>
        </authorList>
    </citation>
    <scope>IDENTIFICATION</scope>
    <source>
        <strain evidence="4">WRAIR2</strain>
    </source>
</reference>
<organism evidence="4 5">
    <name type="scientific">Anopheles dirus</name>
    <dbReference type="NCBI Taxonomy" id="7168"/>
    <lineage>
        <taxon>Eukaryota</taxon>
        <taxon>Metazoa</taxon>
        <taxon>Ecdysozoa</taxon>
        <taxon>Arthropoda</taxon>
        <taxon>Hexapoda</taxon>
        <taxon>Insecta</taxon>
        <taxon>Pterygota</taxon>
        <taxon>Neoptera</taxon>
        <taxon>Endopterygota</taxon>
        <taxon>Diptera</taxon>
        <taxon>Nematocera</taxon>
        <taxon>Culicoidea</taxon>
        <taxon>Culicidae</taxon>
        <taxon>Anophelinae</taxon>
        <taxon>Anopheles</taxon>
    </lineage>
</organism>
<dbReference type="PROSITE" id="PS50240">
    <property type="entry name" value="TRYPSIN_DOM"/>
    <property type="match status" value="1"/>
</dbReference>
<dbReference type="Proteomes" id="UP000075884">
    <property type="component" value="Unassembled WGS sequence"/>
</dbReference>
<comment type="similarity">
    <text evidence="2">Belongs to the peptidase S1 family. CLIP subfamily.</text>
</comment>
<dbReference type="GO" id="GO:0006508">
    <property type="term" value="P:proteolysis"/>
    <property type="evidence" value="ECO:0007669"/>
    <property type="project" value="InterPro"/>
</dbReference>
<evidence type="ECO:0000259" key="3">
    <source>
        <dbReference type="PROSITE" id="PS50240"/>
    </source>
</evidence>
<dbReference type="PRINTS" id="PR00722">
    <property type="entry name" value="CHYMOTRYPSIN"/>
</dbReference>
<accession>A0A182NA34</accession>
<dbReference type="PANTHER" id="PTHR24260:SF147">
    <property type="entry name" value="EG:BACR7A4.3 PROTEIN-RELATED"/>
    <property type="match status" value="1"/>
</dbReference>
<dbReference type="InterPro" id="IPR009003">
    <property type="entry name" value="Peptidase_S1_PA"/>
</dbReference>
<dbReference type="AlphaFoldDB" id="A0A182NA34"/>
<dbReference type="InterPro" id="IPR001254">
    <property type="entry name" value="Trypsin_dom"/>
</dbReference>
<dbReference type="InterPro" id="IPR018114">
    <property type="entry name" value="TRYPSIN_HIS"/>
</dbReference>
<keyword evidence="5" id="KW-1185">Reference proteome</keyword>
<reference evidence="5" key="1">
    <citation type="submission" date="2013-03" db="EMBL/GenBank/DDBJ databases">
        <title>The Genome Sequence of Anopheles dirus WRAIR2.</title>
        <authorList>
            <consortium name="The Broad Institute Genomics Platform"/>
            <person name="Neafsey D.E."/>
            <person name="Walton C."/>
            <person name="Walker B."/>
            <person name="Young S.K."/>
            <person name="Zeng Q."/>
            <person name="Gargeya S."/>
            <person name="Fitzgerald M."/>
            <person name="Haas B."/>
            <person name="Abouelleil A."/>
            <person name="Allen A.W."/>
            <person name="Alvarado L."/>
            <person name="Arachchi H.M."/>
            <person name="Berlin A.M."/>
            <person name="Chapman S.B."/>
            <person name="Gainer-Dewar J."/>
            <person name="Goldberg J."/>
            <person name="Griggs A."/>
            <person name="Gujja S."/>
            <person name="Hansen M."/>
            <person name="Howarth C."/>
            <person name="Imamovic A."/>
            <person name="Ireland A."/>
            <person name="Larimer J."/>
            <person name="McCowan C."/>
            <person name="Murphy C."/>
            <person name="Pearson M."/>
            <person name="Poon T.W."/>
            <person name="Priest M."/>
            <person name="Roberts A."/>
            <person name="Saif S."/>
            <person name="Shea T."/>
            <person name="Sisk P."/>
            <person name="Sykes S."/>
            <person name="Wortman J."/>
            <person name="Nusbaum C."/>
            <person name="Birren B."/>
        </authorList>
    </citation>
    <scope>NUCLEOTIDE SEQUENCE [LARGE SCALE GENOMIC DNA]</scope>
    <source>
        <strain evidence="5">WRAIR2</strain>
    </source>
</reference>
<proteinExistence type="inferred from homology"/>
<dbReference type="EnsemblMetazoa" id="ADIR004510-RA">
    <property type="protein sequence ID" value="ADIR004510-PA"/>
    <property type="gene ID" value="ADIR004510"/>
</dbReference>
<dbReference type="PROSITE" id="PS00134">
    <property type="entry name" value="TRYPSIN_HIS"/>
    <property type="match status" value="1"/>
</dbReference>
<dbReference type="Pfam" id="PF00089">
    <property type="entry name" value="Trypsin"/>
    <property type="match status" value="1"/>
</dbReference>
<dbReference type="FunFam" id="2.40.10.10:FF:000068">
    <property type="entry name" value="transmembrane protease serine 2"/>
    <property type="match status" value="1"/>
</dbReference>
<dbReference type="InterPro" id="IPR051333">
    <property type="entry name" value="CLIP_Serine_Protease"/>
</dbReference>
<dbReference type="VEuPathDB" id="VectorBase:ADIR004510"/>
<dbReference type="InterPro" id="IPR001314">
    <property type="entry name" value="Peptidase_S1A"/>
</dbReference>
<evidence type="ECO:0000256" key="1">
    <source>
        <dbReference type="ARBA" id="ARBA00023157"/>
    </source>
</evidence>
<dbReference type="CDD" id="cd00190">
    <property type="entry name" value="Tryp_SPc"/>
    <property type="match status" value="1"/>
</dbReference>
<keyword evidence="1" id="KW-1015">Disulfide bond</keyword>
<protein>
    <recommendedName>
        <fullName evidence="3">Peptidase S1 domain-containing protein</fullName>
    </recommendedName>
</protein>
<name>A0A182NA34_9DIPT</name>
<dbReference type="STRING" id="7168.A0A182NA34"/>
<dbReference type="SUPFAM" id="SSF50494">
    <property type="entry name" value="Trypsin-like serine proteases"/>
    <property type="match status" value="1"/>
</dbReference>
<dbReference type="Gene3D" id="2.40.10.10">
    <property type="entry name" value="Trypsin-like serine proteases"/>
    <property type="match status" value="1"/>
</dbReference>
<dbReference type="PANTHER" id="PTHR24260">
    <property type="match status" value="1"/>
</dbReference>
<evidence type="ECO:0000256" key="2">
    <source>
        <dbReference type="ARBA" id="ARBA00024195"/>
    </source>
</evidence>
<evidence type="ECO:0000313" key="5">
    <source>
        <dbReference type="Proteomes" id="UP000075884"/>
    </source>
</evidence>
<sequence>MPSYVGTEALVGEFPHMAAIGWTHQNGSTSWQCGGSLIWENFILTAAHCTENDDLVPPDVARLGYLYLPGRGDIKEAGQQLKIVKVIRHPQHRATSRHYDLALLMLEKNVQVNTVVIPACLWPYDEVRFQKFEAAGWGATGFYQPSSEKLLKVTLTAFTNDACSTYYNDKRGKHSNGIRNHQICAGDEKMDLCTVNSAYIYVVHYSHRIHVSK</sequence>